<dbReference type="Gene3D" id="3.90.226.10">
    <property type="entry name" value="2-enoyl-CoA Hydratase, Chain A, domain 1"/>
    <property type="match status" value="2"/>
</dbReference>
<dbReference type="Proteomes" id="UP000054937">
    <property type="component" value="Unassembled WGS sequence"/>
</dbReference>
<feature type="coiled-coil region" evidence="5">
    <location>
        <begin position="618"/>
        <end position="645"/>
    </location>
</feature>
<evidence type="ECO:0000313" key="8">
    <source>
        <dbReference type="Proteomes" id="UP000054937"/>
    </source>
</evidence>
<evidence type="ECO:0000256" key="1">
    <source>
        <dbReference type="ARBA" id="ARBA00008683"/>
    </source>
</evidence>
<keyword evidence="4" id="KW-0720">Serine protease</keyword>
<dbReference type="Pfam" id="PF01343">
    <property type="entry name" value="Peptidase_S49"/>
    <property type="match status" value="2"/>
</dbReference>
<evidence type="ECO:0000259" key="6">
    <source>
        <dbReference type="Pfam" id="PF01343"/>
    </source>
</evidence>
<evidence type="ECO:0000313" key="7">
    <source>
        <dbReference type="EMBL" id="KRX00285.1"/>
    </source>
</evidence>
<sequence length="769" mass="89131">MSQKLQSFFSNLSQHCHQHLPGFAKYKTYYYIGGFLILNKIFKQIKKATDKPAPKNCILELDLDETSFVNYSVPNDDKSLRKLLKYPVKYDFLELLETLQKAKDEINIKGVLIKFGTKNFGLGFSQIEELRYAIQQLRKAGKQVIAYSDTIGYHQNGILQYLLASACDKIFMNPMGMVNLISIQGDRMFAKQMLDKLGIKFELYRRKNYKGFLNVLNNEKIDEYETEQINQLFDYMYNTIKSYITEDRKLTQEQSEQIFKNGPYLATEGKEMGLINDIKYRDEVYEYVEKELFKDEKLNFLFLTHYMGKLSRPLLKKNNAKNKVVIMNLVGPIMDGKSKTPDIFHDELEIGAQTVTQWFRKAYNDKSVKAIIMRVDSPGGSALGSELINKEVQNAQKKGIKVIAVYSNVSASGGVYISTIADKVICSPLTVTGSIGIISGHFNFREMWQKIGIRFDKVVQKDGKEQNVFSALDDTTEDDKKHLNKFLDYGYEQFKAHVAKGRKMTMEEVEEIAQGRVWFGQEGKDRKIIDLVTQNPYLESLEIAAEMIGQQKKSIQYVVYPEKQSPIQQLLANPAKNEREKDKQAEYEQDQGEAILKLMQQNNINVEQYNQIIRNQLNLEKLDNCNNLQKNQEQYQKNGEKLKKNEKKNEKDRVFNIQIEIKSIMQLFSKEQIQINYNGFSDSDVNSKITKDNYLISILGNKNGGKHILMEYLMKQEFEKIEKSGIDIIQIDQMLFLKSNGIMNNLASNYEQIEERYKFADKKIFTAKY</sequence>
<accession>A0A0V0QDK3</accession>
<gene>
    <name evidence="7" type="ORF">PPERSA_10784</name>
</gene>
<feature type="domain" description="Peptidase S49" evidence="6">
    <location>
        <begin position="137"/>
        <end position="291"/>
    </location>
</feature>
<organism evidence="7 8">
    <name type="scientific">Pseudocohnilembus persalinus</name>
    <name type="common">Ciliate</name>
    <dbReference type="NCBI Taxonomy" id="266149"/>
    <lineage>
        <taxon>Eukaryota</taxon>
        <taxon>Sar</taxon>
        <taxon>Alveolata</taxon>
        <taxon>Ciliophora</taxon>
        <taxon>Intramacronucleata</taxon>
        <taxon>Oligohymenophorea</taxon>
        <taxon>Scuticociliatia</taxon>
        <taxon>Philasterida</taxon>
        <taxon>Pseudocohnilembidae</taxon>
        <taxon>Pseudocohnilembus</taxon>
    </lineage>
</organism>
<dbReference type="OrthoDB" id="45421at2759"/>
<dbReference type="GO" id="GO:0006508">
    <property type="term" value="P:proteolysis"/>
    <property type="evidence" value="ECO:0007669"/>
    <property type="project" value="UniProtKB-KW"/>
</dbReference>
<evidence type="ECO:0000256" key="3">
    <source>
        <dbReference type="ARBA" id="ARBA00022801"/>
    </source>
</evidence>
<dbReference type="CDD" id="cd07018">
    <property type="entry name" value="S49_SppA_67K_type"/>
    <property type="match status" value="1"/>
</dbReference>
<dbReference type="InterPro" id="IPR029045">
    <property type="entry name" value="ClpP/crotonase-like_dom_sf"/>
</dbReference>
<dbReference type="InterPro" id="IPR047272">
    <property type="entry name" value="S49_SppA_C"/>
</dbReference>
<dbReference type="InParanoid" id="A0A0V0QDK3"/>
<evidence type="ECO:0000256" key="5">
    <source>
        <dbReference type="SAM" id="Coils"/>
    </source>
</evidence>
<dbReference type="PANTHER" id="PTHR33209">
    <property type="entry name" value="PROTEASE 4"/>
    <property type="match status" value="1"/>
</dbReference>
<keyword evidence="3" id="KW-0378">Hydrolase</keyword>
<dbReference type="InterPro" id="IPR002142">
    <property type="entry name" value="Peptidase_S49"/>
</dbReference>
<dbReference type="SUPFAM" id="SSF52096">
    <property type="entry name" value="ClpP/crotonase"/>
    <property type="match status" value="2"/>
</dbReference>
<dbReference type="OMA" id="KGQYLYC"/>
<dbReference type="AlphaFoldDB" id="A0A0V0QDK3"/>
<comment type="similarity">
    <text evidence="1">Belongs to the peptidase S49 family.</text>
</comment>
<keyword evidence="8" id="KW-1185">Reference proteome</keyword>
<evidence type="ECO:0000256" key="4">
    <source>
        <dbReference type="ARBA" id="ARBA00022825"/>
    </source>
</evidence>
<evidence type="ECO:0000256" key="2">
    <source>
        <dbReference type="ARBA" id="ARBA00022670"/>
    </source>
</evidence>
<proteinExistence type="inferred from homology"/>
<reference evidence="7 8" key="1">
    <citation type="journal article" date="2015" name="Sci. Rep.">
        <title>Genome of the facultative scuticociliatosis pathogen Pseudocohnilembus persalinus provides insight into its virulence through horizontal gene transfer.</title>
        <authorList>
            <person name="Xiong J."/>
            <person name="Wang G."/>
            <person name="Cheng J."/>
            <person name="Tian M."/>
            <person name="Pan X."/>
            <person name="Warren A."/>
            <person name="Jiang C."/>
            <person name="Yuan D."/>
            <person name="Miao W."/>
        </authorList>
    </citation>
    <scope>NUCLEOTIDE SEQUENCE [LARGE SCALE GENOMIC DNA]</scope>
    <source>
        <strain evidence="7">36N120E</strain>
    </source>
</reference>
<feature type="domain" description="Peptidase S49" evidence="6">
    <location>
        <begin position="395"/>
        <end position="533"/>
    </location>
</feature>
<dbReference type="CDD" id="cd07023">
    <property type="entry name" value="S49_Sppa_N_C"/>
    <property type="match status" value="1"/>
</dbReference>
<keyword evidence="5" id="KW-0175">Coiled coil</keyword>
<keyword evidence="2" id="KW-0645">Protease</keyword>
<dbReference type="GO" id="GO:0008236">
    <property type="term" value="F:serine-type peptidase activity"/>
    <property type="evidence" value="ECO:0007669"/>
    <property type="project" value="UniProtKB-KW"/>
</dbReference>
<dbReference type="EMBL" id="LDAU01000194">
    <property type="protein sequence ID" value="KRX00285.1"/>
    <property type="molecule type" value="Genomic_DNA"/>
</dbReference>
<protein>
    <recommendedName>
        <fullName evidence="6">Peptidase S49 domain-containing protein</fullName>
    </recommendedName>
</protein>
<dbReference type="PANTHER" id="PTHR33209:SF1">
    <property type="entry name" value="PEPTIDASE S49 DOMAIN-CONTAINING PROTEIN"/>
    <property type="match status" value="1"/>
</dbReference>
<name>A0A0V0QDK3_PSEPJ</name>
<dbReference type="InterPro" id="IPR047217">
    <property type="entry name" value="S49_SppA_67K_type_N"/>
</dbReference>
<comment type="caution">
    <text evidence="7">The sequence shown here is derived from an EMBL/GenBank/DDBJ whole genome shotgun (WGS) entry which is preliminary data.</text>
</comment>